<accession>A0A0T6P3L7</accession>
<keyword evidence="4 14" id="KW-0813">Transport</keyword>
<dbReference type="GO" id="GO:0015628">
    <property type="term" value="P:protein secretion by the type II secretion system"/>
    <property type="evidence" value="ECO:0007669"/>
    <property type="project" value="InterPro"/>
</dbReference>
<comment type="similarity">
    <text evidence="3 14">Belongs to the GSP F family.</text>
</comment>
<evidence type="ECO:0000256" key="3">
    <source>
        <dbReference type="ARBA" id="ARBA00005745"/>
    </source>
</evidence>
<keyword evidence="7 14" id="KW-0812">Transmembrane</keyword>
<dbReference type="EMBL" id="CABWLC010000004">
    <property type="protein sequence ID" value="VXA81990.1"/>
    <property type="molecule type" value="Genomic_DNA"/>
</dbReference>
<dbReference type="Proteomes" id="UP000281725">
    <property type="component" value="Unassembled WGS sequence"/>
</dbReference>
<dbReference type="Proteomes" id="UP000515442">
    <property type="component" value="Chromosome"/>
</dbReference>
<dbReference type="EMBL" id="NQMC01000008">
    <property type="protein sequence ID" value="TYD47414.1"/>
    <property type="molecule type" value="Genomic_DNA"/>
</dbReference>
<dbReference type="PRINTS" id="PR00812">
    <property type="entry name" value="BCTERIALGSPF"/>
</dbReference>
<accession>A0A653KS17</accession>
<keyword evidence="6" id="KW-0997">Cell inner membrane</keyword>
<dbReference type="InterPro" id="IPR042094">
    <property type="entry name" value="T2SS_GspF_sf"/>
</dbReference>
<dbReference type="RefSeq" id="WP_005338296.1">
    <property type="nucleotide sequence ID" value="NZ_AP022038.1"/>
</dbReference>
<comment type="subcellular location">
    <subcellularLocation>
        <location evidence="2 14">Cell inner membrane</location>
        <topology evidence="2 14">Multi-pass membrane protein</topology>
    </subcellularLocation>
</comment>
<dbReference type="InterPro" id="IPR011850">
    <property type="entry name" value="T2SS_GspF"/>
</dbReference>
<dbReference type="Gene3D" id="1.20.81.30">
    <property type="entry name" value="Type II secretion system (T2SS), domain F"/>
    <property type="match status" value="2"/>
</dbReference>
<dbReference type="EMBL" id="RAWX01000002">
    <property type="protein sequence ID" value="RKJ89745.1"/>
    <property type="molecule type" value="Genomic_DNA"/>
</dbReference>
<dbReference type="KEGG" id="avo:AMS64_17230"/>
<feature type="transmembrane region" description="Helical" evidence="15">
    <location>
        <begin position="170"/>
        <end position="193"/>
    </location>
</feature>
<sequence>MAAFEYKALDNKGRSKSGVMEGDSARQVRQLLREQGLTPLEVNETTEKAKREATRFALFRRGASTAELALITRQLATLVGAGLTIEEALKAVAEQCEKAHLRSLVATVRSKVVEGYSLADSLGAFPHVFDQLFRSMVAAGEKSGHLEKVLNRLADYTEQRQHMRTKLLQAMIYPIVLTCVAIGVISILLTAVVPKVVAQFEHMGQQLPGTTRFLIGTSELMQAYGLWFLLLIFLGSFVWRWWLTDEKRRRRWHQVLLGLPVIGRVSRGLNTARFARTLSILNASAVPLLEGMKISGEVLSNDFARMRILEAAERVREGTSLRKSLTETKIFPPMMLHMIASGEQSGELDSMLERAADNQDREFESQVNIALGVFEPMLVVSMAGVVLFIVMSILQPILELNNMVNM</sequence>
<keyword evidence="11 15" id="KW-1133">Transmembrane helix</keyword>
<evidence type="ECO:0000256" key="4">
    <source>
        <dbReference type="ARBA" id="ARBA00022448"/>
    </source>
</evidence>
<evidence type="ECO:0000313" key="23">
    <source>
        <dbReference type="EMBL" id="TYD47414.1"/>
    </source>
</evidence>
<keyword evidence="10" id="KW-0653">Protein transport</keyword>
<evidence type="ECO:0000256" key="1">
    <source>
        <dbReference type="ARBA" id="ARBA00002684"/>
    </source>
</evidence>
<evidence type="ECO:0000313" key="24">
    <source>
        <dbReference type="EMBL" id="VXA81990.1"/>
    </source>
</evidence>
<proteinExistence type="inferred from homology"/>
<name>A0A0T6P3L7_AERVE</name>
<evidence type="ECO:0000256" key="8">
    <source>
        <dbReference type="ARBA" id="ARBA00022723"/>
    </source>
</evidence>
<evidence type="ECO:0000256" key="7">
    <source>
        <dbReference type="ARBA" id="ARBA00022692"/>
    </source>
</evidence>
<reference evidence="21 28" key="7">
    <citation type="submission" date="2019-04" db="EMBL/GenBank/DDBJ databases">
        <title>Comparative genomics of Aeromonas veronii strains pathogenic to fish.</title>
        <authorList>
            <person name="Cascarano M.C."/>
            <person name="Smyrli M."/>
            <person name="Katharios P."/>
        </authorList>
    </citation>
    <scope>NUCLEOTIDE SEQUENCE [LARGE SCALE GENOMIC DNA]</scope>
    <source>
        <strain evidence="21 28">XU1</strain>
    </source>
</reference>
<gene>
    <name evidence="24" type="primary">gspF</name>
    <name evidence="24" type="ORF">AERO8C_120455</name>
    <name evidence="22" type="ORF">CF123_01655</name>
    <name evidence="23" type="ORF">CJF24_04345</name>
    <name evidence="20" type="ORF">D6R50_10940</name>
    <name evidence="19" type="ORF">DAA48_18115</name>
    <name evidence="21" type="ORF">E8Q35_06790</name>
    <name evidence="17" type="ORF">EFI48_15400</name>
    <name evidence="18" type="ORF">WP3W19E03_12420</name>
</gene>
<reference evidence="23 29" key="1">
    <citation type="submission" date="2017-08" db="EMBL/GenBank/DDBJ databases">
        <title>Aeromonas veronii bv sobria strain NS22 whole genome sequencing.</title>
        <authorList>
            <person name="Katharios P."/>
            <person name="Ha V.Q."/>
            <person name="Smyrli M."/>
        </authorList>
    </citation>
    <scope>NUCLEOTIDE SEQUENCE [LARGE SCALE GENOMIC DNA]</scope>
    <source>
        <strain evidence="23 29">NS22</strain>
    </source>
</reference>
<evidence type="ECO:0000256" key="5">
    <source>
        <dbReference type="ARBA" id="ARBA00022475"/>
    </source>
</evidence>
<reference evidence="22" key="2">
    <citation type="submission" date="2017-10" db="EMBL/GenBank/DDBJ databases">
        <authorList>
            <person name="Colston S.M."/>
            <person name="Graf J."/>
        </authorList>
    </citation>
    <scope>NUCLEOTIDE SEQUENCE</scope>
    <source>
        <strain evidence="22">BAQ071013-135</strain>
    </source>
</reference>
<evidence type="ECO:0000313" key="30">
    <source>
        <dbReference type="Proteomes" id="UP000439123"/>
    </source>
</evidence>
<dbReference type="InterPro" id="IPR018076">
    <property type="entry name" value="T2SS_GspF_dom"/>
</dbReference>
<evidence type="ECO:0000313" key="21">
    <source>
        <dbReference type="EMBL" id="THJ46677.1"/>
    </source>
</evidence>
<dbReference type="EMBL" id="PDXJ01000002">
    <property type="protein sequence ID" value="TND56662.1"/>
    <property type="molecule type" value="Genomic_DNA"/>
</dbReference>
<dbReference type="GO" id="GO:0015627">
    <property type="term" value="C:type II protein secretion system complex"/>
    <property type="evidence" value="ECO:0007669"/>
    <property type="project" value="InterPro"/>
</dbReference>
<dbReference type="PANTHER" id="PTHR30012:SF0">
    <property type="entry name" value="TYPE II SECRETION SYSTEM PROTEIN F-RELATED"/>
    <property type="match status" value="1"/>
</dbReference>
<dbReference type="EMBL" id="SSUX01000003">
    <property type="protein sequence ID" value="THJ46677.1"/>
    <property type="molecule type" value="Genomic_DNA"/>
</dbReference>
<dbReference type="GeneID" id="60784054"/>
<reference evidence="20 27" key="4">
    <citation type="submission" date="2018-09" db="EMBL/GenBank/DDBJ databases">
        <title>Genome sequencing of Aeromonas veronii MS-17-88.</title>
        <authorList>
            <person name="Tekedar H.C."/>
            <person name="Arick M.A."/>
            <person name="Hsu C.-Y."/>
            <person name="Thrash A."/>
            <person name="Karsi A."/>
            <person name="Lawrence M.L."/>
            <person name="Abdelhamed H."/>
        </authorList>
    </citation>
    <scope>NUCLEOTIDE SEQUENCE [LARGE SCALE GENOMIC DNA]</scope>
    <source>
        <strain evidence="20 27">MS 17-88</strain>
    </source>
</reference>
<evidence type="ECO:0000313" key="27">
    <source>
        <dbReference type="Proteomes" id="UP000281725"/>
    </source>
</evidence>
<dbReference type="Proteomes" id="UP000267614">
    <property type="component" value="Chromosome"/>
</dbReference>
<evidence type="ECO:0000313" key="19">
    <source>
        <dbReference type="EMBL" id="PTH79826.1"/>
    </source>
</evidence>
<feature type="domain" description="Type II secretion system protein GspF" evidence="16">
    <location>
        <begin position="72"/>
        <end position="194"/>
    </location>
</feature>
<dbReference type="Proteomes" id="UP000241986">
    <property type="component" value="Unassembled WGS sequence"/>
</dbReference>
<dbReference type="Proteomes" id="UP000439123">
    <property type="component" value="Unassembled WGS sequence"/>
</dbReference>
<evidence type="ECO:0000256" key="10">
    <source>
        <dbReference type="ARBA" id="ARBA00022927"/>
    </source>
</evidence>
<evidence type="ECO:0000256" key="11">
    <source>
        <dbReference type="ARBA" id="ARBA00022989"/>
    </source>
</evidence>
<protein>
    <recommendedName>
        <fullName evidence="13">General secretion pathway protein F</fullName>
    </recommendedName>
</protein>
<dbReference type="NCBIfam" id="TIGR02120">
    <property type="entry name" value="GspF"/>
    <property type="match status" value="1"/>
</dbReference>
<accession>A0A318DRI1</accession>
<evidence type="ECO:0000313" key="22">
    <source>
        <dbReference type="EMBL" id="TND56662.1"/>
    </source>
</evidence>
<dbReference type="Proteomes" id="UP000323129">
    <property type="component" value="Unassembled WGS sequence"/>
</dbReference>
<dbReference type="Pfam" id="PF00482">
    <property type="entry name" value="T2SSF"/>
    <property type="match status" value="2"/>
</dbReference>
<keyword evidence="5" id="KW-1003">Cell membrane</keyword>
<evidence type="ECO:0000256" key="6">
    <source>
        <dbReference type="ARBA" id="ARBA00022519"/>
    </source>
</evidence>
<dbReference type="PANTHER" id="PTHR30012">
    <property type="entry name" value="GENERAL SECRETION PATHWAY PROTEIN"/>
    <property type="match status" value="1"/>
</dbReference>
<reference evidence="19 25" key="3">
    <citation type="submission" date="2018-03" db="EMBL/GenBank/DDBJ databases">
        <title>Aeromonas veronii whole genome sequencing and analysis.</title>
        <authorList>
            <person name="Xie H."/>
            <person name="Liu T."/>
            <person name="Wang K."/>
        </authorList>
    </citation>
    <scope>NUCLEOTIDE SEQUENCE [LARGE SCALE GENOMIC DNA]</scope>
    <source>
        <strain evidence="19 25">XH.VA.1</strain>
    </source>
</reference>
<feature type="domain" description="Type II secretion system protein GspF" evidence="16">
    <location>
        <begin position="274"/>
        <end position="396"/>
    </location>
</feature>
<evidence type="ECO:0000256" key="13">
    <source>
        <dbReference type="ARBA" id="ARBA00030750"/>
    </source>
</evidence>
<dbReference type="EMBL" id="CP033604">
    <property type="protein sequence ID" value="AYV38076.1"/>
    <property type="molecule type" value="Genomic_DNA"/>
</dbReference>
<feature type="transmembrane region" description="Helical" evidence="15">
    <location>
        <begin position="224"/>
        <end position="243"/>
    </location>
</feature>
<dbReference type="GO" id="GO:0005886">
    <property type="term" value="C:plasma membrane"/>
    <property type="evidence" value="ECO:0007669"/>
    <property type="project" value="UniProtKB-SubCell"/>
</dbReference>
<keyword evidence="12 15" id="KW-0472">Membrane</keyword>
<dbReference type="PROSITE" id="PS00874">
    <property type="entry name" value="T2SP_F"/>
    <property type="match status" value="1"/>
</dbReference>
<evidence type="ECO:0000313" key="20">
    <source>
        <dbReference type="EMBL" id="RKJ89745.1"/>
    </source>
</evidence>
<reference evidence="24 30" key="8">
    <citation type="submission" date="2019-10" db="EMBL/GenBank/DDBJ databases">
        <authorList>
            <person name="Karimi E."/>
        </authorList>
    </citation>
    <scope>NUCLEOTIDE SEQUENCE [LARGE SCALE GENOMIC DNA]</scope>
    <source>
        <strain evidence="24">Aeromonas sp. 8C</strain>
    </source>
</reference>
<evidence type="ECO:0000313" key="17">
    <source>
        <dbReference type="EMBL" id="AYV38076.1"/>
    </source>
</evidence>
<reference evidence="17 26" key="5">
    <citation type="submission" date="2018-11" db="EMBL/GenBank/DDBJ databases">
        <title>Complete genome sequence of multidrug-resistant Aeromonas veronii strain MS-18-37.</title>
        <authorList>
            <person name="Abdelhamed H."/>
            <person name="Lawrence M."/>
            <person name="Waldbieser G."/>
        </authorList>
    </citation>
    <scope>NUCLEOTIDE SEQUENCE [LARGE SCALE GENOMIC DNA]</scope>
    <source>
        <strain evidence="17 26">MS-18-37</strain>
    </source>
</reference>
<evidence type="ECO:0000256" key="9">
    <source>
        <dbReference type="ARBA" id="ARBA00022837"/>
    </source>
</evidence>
<dbReference type="InterPro" id="IPR001992">
    <property type="entry name" value="T2SS_GspF/T4SS_PilC_CS"/>
</dbReference>
<dbReference type="eggNOG" id="COG1459">
    <property type="taxonomic scope" value="Bacteria"/>
</dbReference>
<keyword evidence="8" id="KW-0479">Metal-binding</keyword>
<keyword evidence="29" id="KW-1185">Reference proteome</keyword>
<evidence type="ECO:0000313" key="31">
    <source>
        <dbReference type="Proteomes" id="UP000515442"/>
    </source>
</evidence>
<evidence type="ECO:0000256" key="14">
    <source>
        <dbReference type="RuleBase" id="RU003923"/>
    </source>
</evidence>
<organism evidence="24 30">
    <name type="scientific">Aeromonas veronii</name>
    <dbReference type="NCBI Taxonomy" id="654"/>
    <lineage>
        <taxon>Bacteria</taxon>
        <taxon>Pseudomonadati</taxon>
        <taxon>Pseudomonadota</taxon>
        <taxon>Gammaproteobacteria</taxon>
        <taxon>Aeromonadales</taxon>
        <taxon>Aeromonadaceae</taxon>
        <taxon>Aeromonas</taxon>
    </lineage>
</organism>
<evidence type="ECO:0000313" key="25">
    <source>
        <dbReference type="Proteomes" id="UP000241986"/>
    </source>
</evidence>
<dbReference type="Proteomes" id="UP000309618">
    <property type="component" value="Unassembled WGS sequence"/>
</dbReference>
<evidence type="ECO:0000313" key="18">
    <source>
        <dbReference type="EMBL" id="BBR38717.1"/>
    </source>
</evidence>
<dbReference type="InterPro" id="IPR003004">
    <property type="entry name" value="GspF/PilC"/>
</dbReference>
<dbReference type="GO" id="GO:0046872">
    <property type="term" value="F:metal ion binding"/>
    <property type="evidence" value="ECO:0007669"/>
    <property type="project" value="UniProtKB-KW"/>
</dbReference>
<dbReference type="AlphaFoldDB" id="A0A0T6P3L7"/>
<dbReference type="EMBL" id="PZKL01000039">
    <property type="protein sequence ID" value="PTH79826.1"/>
    <property type="molecule type" value="Genomic_DNA"/>
</dbReference>
<reference evidence="22" key="6">
    <citation type="journal article" date="2019" name="PLoS ONE">
        <title>Identification and characterization of putative Aeromonas spp. T3SS effectors.</title>
        <authorList>
            <person name="Rangel L.T."/>
            <person name="Marden J."/>
            <person name="Colston S."/>
            <person name="Setubal J.C."/>
            <person name="Graf J."/>
            <person name="Gogarten J.P."/>
        </authorList>
    </citation>
    <scope>NUCLEOTIDE SEQUENCE</scope>
    <source>
        <strain evidence="22">BAQ071013-135</strain>
    </source>
</reference>
<evidence type="ECO:0000256" key="15">
    <source>
        <dbReference type="SAM" id="Phobius"/>
    </source>
</evidence>
<dbReference type="OrthoDB" id="9805682at2"/>
<comment type="function">
    <text evidence="1">Component of the type II secretion system inner membrane complex required for the energy-dependent secretion of extracellular factors such as proteases and toxins from the periplasm.</text>
</comment>
<dbReference type="Proteomes" id="UP000796104">
    <property type="component" value="Unassembled WGS sequence"/>
</dbReference>
<keyword evidence="9" id="KW-0106">Calcium</keyword>
<evidence type="ECO:0000256" key="12">
    <source>
        <dbReference type="ARBA" id="ARBA00023136"/>
    </source>
</evidence>
<evidence type="ECO:0000313" key="29">
    <source>
        <dbReference type="Proteomes" id="UP000323129"/>
    </source>
</evidence>
<evidence type="ECO:0000313" key="28">
    <source>
        <dbReference type="Proteomes" id="UP000309618"/>
    </source>
</evidence>
<evidence type="ECO:0000313" key="26">
    <source>
        <dbReference type="Proteomes" id="UP000267614"/>
    </source>
</evidence>
<feature type="transmembrane region" description="Helical" evidence="15">
    <location>
        <begin position="378"/>
        <end position="398"/>
    </location>
</feature>
<evidence type="ECO:0000259" key="16">
    <source>
        <dbReference type="Pfam" id="PF00482"/>
    </source>
</evidence>
<reference evidence="18 31" key="9">
    <citation type="submission" date="2019-12" db="EMBL/GenBank/DDBJ databases">
        <title>complete genome sequences of Aeromonas veronii str. WP3-W19-ESBL-03 isolated from wastewater treatment plant effluent.</title>
        <authorList>
            <person name="Sekizuka T."/>
            <person name="Itokawa K."/>
            <person name="Yatsu K."/>
            <person name="Inamine Y."/>
            <person name="Kuroda M."/>
        </authorList>
    </citation>
    <scope>NUCLEOTIDE SEQUENCE [LARGE SCALE GENOMIC DNA]</scope>
    <source>
        <strain evidence="18 31">WP3-W19-ESBL-03</strain>
    </source>
</reference>
<evidence type="ECO:0000256" key="2">
    <source>
        <dbReference type="ARBA" id="ARBA00004429"/>
    </source>
</evidence>
<dbReference type="EMBL" id="AP022038">
    <property type="protein sequence ID" value="BBR38717.1"/>
    <property type="molecule type" value="Genomic_DNA"/>
</dbReference>
<dbReference type="FunFam" id="1.20.81.30:FF:000001">
    <property type="entry name" value="Type II secretion system protein F"/>
    <property type="match status" value="2"/>
</dbReference>